<dbReference type="EMBL" id="GGEC01048058">
    <property type="protein sequence ID" value="MBX28542.1"/>
    <property type="molecule type" value="Transcribed_RNA"/>
</dbReference>
<sequence>MESELFVFHWKLNPGESHGSYCSHHSRTNHSWALLLGHILHCPSSNQHGTPSRIGHNR</sequence>
<protein>
    <submittedName>
        <fullName evidence="1">Uncharacterized protein</fullName>
    </submittedName>
</protein>
<organism evidence="1">
    <name type="scientific">Rhizophora mucronata</name>
    <name type="common">Asiatic mangrove</name>
    <dbReference type="NCBI Taxonomy" id="61149"/>
    <lineage>
        <taxon>Eukaryota</taxon>
        <taxon>Viridiplantae</taxon>
        <taxon>Streptophyta</taxon>
        <taxon>Embryophyta</taxon>
        <taxon>Tracheophyta</taxon>
        <taxon>Spermatophyta</taxon>
        <taxon>Magnoliopsida</taxon>
        <taxon>eudicotyledons</taxon>
        <taxon>Gunneridae</taxon>
        <taxon>Pentapetalae</taxon>
        <taxon>rosids</taxon>
        <taxon>fabids</taxon>
        <taxon>Malpighiales</taxon>
        <taxon>Rhizophoraceae</taxon>
        <taxon>Rhizophora</taxon>
    </lineage>
</organism>
<name>A0A2P2MEF5_RHIMU</name>
<accession>A0A2P2MEF5</accession>
<proteinExistence type="predicted"/>
<dbReference type="AlphaFoldDB" id="A0A2P2MEF5"/>
<evidence type="ECO:0000313" key="1">
    <source>
        <dbReference type="EMBL" id="MBX28542.1"/>
    </source>
</evidence>
<reference evidence="1" key="1">
    <citation type="submission" date="2018-02" db="EMBL/GenBank/DDBJ databases">
        <title>Rhizophora mucronata_Transcriptome.</title>
        <authorList>
            <person name="Meera S.P."/>
            <person name="Sreeshan A."/>
            <person name="Augustine A."/>
        </authorList>
    </citation>
    <scope>NUCLEOTIDE SEQUENCE</scope>
    <source>
        <tissue evidence="1">Leaf</tissue>
    </source>
</reference>